<dbReference type="Proteomes" id="UP000700596">
    <property type="component" value="Unassembled WGS sequence"/>
</dbReference>
<gene>
    <name evidence="2" type="ORF">B0J11DRAFT_524498</name>
</gene>
<reference evidence="2" key="1">
    <citation type="journal article" date="2021" name="Nat. Commun.">
        <title>Genetic determinants of endophytism in the Arabidopsis root mycobiome.</title>
        <authorList>
            <person name="Mesny F."/>
            <person name="Miyauchi S."/>
            <person name="Thiergart T."/>
            <person name="Pickel B."/>
            <person name="Atanasova L."/>
            <person name="Karlsson M."/>
            <person name="Huettel B."/>
            <person name="Barry K.W."/>
            <person name="Haridas S."/>
            <person name="Chen C."/>
            <person name="Bauer D."/>
            <person name="Andreopoulos W."/>
            <person name="Pangilinan J."/>
            <person name="LaButti K."/>
            <person name="Riley R."/>
            <person name="Lipzen A."/>
            <person name="Clum A."/>
            <person name="Drula E."/>
            <person name="Henrissat B."/>
            <person name="Kohler A."/>
            <person name="Grigoriev I.V."/>
            <person name="Martin F.M."/>
            <person name="Hacquard S."/>
        </authorList>
    </citation>
    <scope>NUCLEOTIDE SEQUENCE</scope>
    <source>
        <strain evidence="2">MPI-CAGE-CH-0243</strain>
    </source>
</reference>
<sequence>MVSILLAPILVTILLILVKSYLYIVLELLSSRCDGVAGASSLTLAPKLLFWLPVVWLHSQNVWFTCLECVLCQHSILLGRLWNLCL</sequence>
<feature type="transmembrane region" description="Helical" evidence="1">
    <location>
        <begin position="6"/>
        <end position="24"/>
    </location>
</feature>
<keyword evidence="1" id="KW-0812">Transmembrane</keyword>
<protein>
    <submittedName>
        <fullName evidence="2">Uncharacterized protein</fullName>
    </submittedName>
</protein>
<accession>A0A9P9DZZ7</accession>
<dbReference type="AlphaFoldDB" id="A0A9P9DZZ7"/>
<keyword evidence="1" id="KW-1133">Transmembrane helix</keyword>
<proteinExistence type="predicted"/>
<evidence type="ECO:0000313" key="2">
    <source>
        <dbReference type="EMBL" id="KAH7128271.1"/>
    </source>
</evidence>
<dbReference type="EMBL" id="JAGMWT010000005">
    <property type="protein sequence ID" value="KAH7128271.1"/>
    <property type="molecule type" value="Genomic_DNA"/>
</dbReference>
<keyword evidence="3" id="KW-1185">Reference proteome</keyword>
<evidence type="ECO:0000313" key="3">
    <source>
        <dbReference type="Proteomes" id="UP000700596"/>
    </source>
</evidence>
<keyword evidence="1" id="KW-0472">Membrane</keyword>
<comment type="caution">
    <text evidence="2">The sequence shown here is derived from an EMBL/GenBank/DDBJ whole genome shotgun (WGS) entry which is preliminary data.</text>
</comment>
<evidence type="ECO:0000256" key="1">
    <source>
        <dbReference type="SAM" id="Phobius"/>
    </source>
</evidence>
<name>A0A9P9DZZ7_9PLEO</name>
<organism evidence="2 3">
    <name type="scientific">Dendryphion nanum</name>
    <dbReference type="NCBI Taxonomy" id="256645"/>
    <lineage>
        <taxon>Eukaryota</taxon>
        <taxon>Fungi</taxon>
        <taxon>Dikarya</taxon>
        <taxon>Ascomycota</taxon>
        <taxon>Pezizomycotina</taxon>
        <taxon>Dothideomycetes</taxon>
        <taxon>Pleosporomycetidae</taxon>
        <taxon>Pleosporales</taxon>
        <taxon>Torulaceae</taxon>
        <taxon>Dendryphion</taxon>
    </lineage>
</organism>